<organism evidence="4 5">
    <name type="scientific">Borrelia anserina Es</name>
    <dbReference type="NCBI Taxonomy" id="1365188"/>
    <lineage>
        <taxon>Bacteria</taxon>
        <taxon>Pseudomonadati</taxon>
        <taxon>Spirochaetota</taxon>
        <taxon>Spirochaetia</taxon>
        <taxon>Spirochaetales</taxon>
        <taxon>Borreliaceae</taxon>
        <taxon>Borrelia</taxon>
    </lineage>
</organism>
<dbReference type="Gene3D" id="2.40.30.170">
    <property type="match status" value="1"/>
</dbReference>
<proteinExistence type="inferred from homology"/>
<dbReference type="InterPro" id="IPR058625">
    <property type="entry name" value="MdtA-like_BSH"/>
</dbReference>
<name>A0ABM6FTM2_BORAN</name>
<dbReference type="InterPro" id="IPR006143">
    <property type="entry name" value="RND_pump_MFP"/>
</dbReference>
<evidence type="ECO:0000256" key="1">
    <source>
        <dbReference type="ARBA" id="ARBA00009477"/>
    </source>
</evidence>
<evidence type="ECO:0000313" key="4">
    <source>
        <dbReference type="EMBL" id="APR64646.1"/>
    </source>
</evidence>
<sequence>MSLIFNIKYHLNYCLFFLVLLFTFSCNEELDSEAQEDISTNDADMVYKFPVIAMKVRRGVLSNYITLNGDVETKIKAEVFPDVTGKIVSLNIKLGTYVRKGQIIATLDASKPGFLYLKNSVRSPISGYVLSISRKIGEIVGPQTSIALIGKMDLIQIKTYVSEKDILDIKIGNDAIIELESYPNEEFRAKISEMSPVLDFKSRAAVVYLEPIGNNTNKMIVGMFVKIKLITKRLENVIKIPSHAFIERGGKPCVFRVSADMKTVEMVFPLIGFGVDNIVAVHDGINEDDLIVIEGISSLSDGAYVNIVDIQDGLAVAGNV</sequence>
<dbReference type="NCBIfam" id="TIGR01730">
    <property type="entry name" value="RND_mfp"/>
    <property type="match status" value="1"/>
</dbReference>
<dbReference type="InterPro" id="IPR058792">
    <property type="entry name" value="Beta-barrel_RND_2"/>
</dbReference>
<evidence type="ECO:0000259" key="2">
    <source>
        <dbReference type="Pfam" id="PF25917"/>
    </source>
</evidence>
<dbReference type="Gene3D" id="2.40.420.20">
    <property type="match status" value="1"/>
</dbReference>
<feature type="domain" description="Multidrug resistance protein MdtA-like barrel-sandwich hybrid" evidence="2">
    <location>
        <begin position="76"/>
        <end position="141"/>
    </location>
</feature>
<evidence type="ECO:0000259" key="3">
    <source>
        <dbReference type="Pfam" id="PF25954"/>
    </source>
</evidence>
<keyword evidence="5" id="KW-1185">Reference proteome</keyword>
<protein>
    <submittedName>
        <fullName evidence="4">Efflux transporter periplasmic adaptor subunit</fullName>
    </submittedName>
</protein>
<dbReference type="Pfam" id="PF25954">
    <property type="entry name" value="Beta-barrel_RND_2"/>
    <property type="match status" value="1"/>
</dbReference>
<accession>A0ABM6FTM2</accession>
<dbReference type="Proteomes" id="UP000185502">
    <property type="component" value="Chromosome"/>
</dbReference>
<gene>
    <name evidence="4" type="ORF">N187_00685</name>
</gene>
<feature type="domain" description="CusB-like beta-barrel" evidence="3">
    <location>
        <begin position="159"/>
        <end position="231"/>
    </location>
</feature>
<comment type="similarity">
    <text evidence="1">Belongs to the membrane fusion protein (MFP) (TC 8.A.1) family.</text>
</comment>
<dbReference type="EMBL" id="CP013704">
    <property type="protein sequence ID" value="APR64646.1"/>
    <property type="molecule type" value="Genomic_DNA"/>
</dbReference>
<dbReference type="Gene3D" id="2.40.50.100">
    <property type="match status" value="1"/>
</dbReference>
<dbReference type="SUPFAM" id="SSF111369">
    <property type="entry name" value="HlyD-like secretion proteins"/>
    <property type="match status" value="1"/>
</dbReference>
<dbReference type="Pfam" id="PF25917">
    <property type="entry name" value="BSH_RND"/>
    <property type="match status" value="1"/>
</dbReference>
<reference evidence="4" key="1">
    <citation type="submission" date="2015-12" db="EMBL/GenBank/DDBJ databases">
        <title>Chromosome of the avian spirochetosis agent Borrelia anserina Es.</title>
        <authorList>
            <person name="Elbir H."/>
            <person name="Sitlani P."/>
            <person name="Bergstroem S."/>
            <person name="Barbour A.G."/>
        </authorList>
    </citation>
    <scope>NUCLEOTIDE SEQUENCE [LARGE SCALE GENOMIC DNA]</scope>
    <source>
        <strain evidence="4">Es</strain>
    </source>
</reference>
<dbReference type="PANTHER" id="PTHR30469:SF15">
    <property type="entry name" value="HLYD FAMILY OF SECRETION PROTEINS"/>
    <property type="match status" value="1"/>
</dbReference>
<dbReference type="RefSeq" id="WP_075550296.1">
    <property type="nucleotide sequence ID" value="NZ_CP013704.1"/>
</dbReference>
<evidence type="ECO:0000313" key="5">
    <source>
        <dbReference type="Proteomes" id="UP000185502"/>
    </source>
</evidence>
<dbReference type="PANTHER" id="PTHR30469">
    <property type="entry name" value="MULTIDRUG RESISTANCE PROTEIN MDTA"/>
    <property type="match status" value="1"/>
</dbReference>